<comment type="caution">
    <text evidence="3">The sequence shown here is derived from an EMBL/GenBank/DDBJ whole genome shotgun (WGS) entry which is preliminary data.</text>
</comment>
<evidence type="ECO:0000313" key="4">
    <source>
        <dbReference type="Proteomes" id="UP000248311"/>
    </source>
</evidence>
<gene>
    <name evidence="3" type="ORF">DFP88_104199</name>
</gene>
<protein>
    <submittedName>
        <fullName evidence="3">Mannose/cellobiose epimerase-like protein (N-acyl-D-glucosamine 2-epimerase family)</fullName>
    </submittedName>
</protein>
<dbReference type="PANTHER" id="PTHR15108">
    <property type="entry name" value="N-ACYLGLUCOSAMINE-2-EPIMERASE"/>
    <property type="match status" value="1"/>
</dbReference>
<keyword evidence="4" id="KW-1185">Reference proteome</keyword>
<proteinExistence type="inferred from homology"/>
<dbReference type="AlphaFoldDB" id="A0A318SNQ3"/>
<dbReference type="Proteomes" id="UP000248311">
    <property type="component" value="Unassembled WGS sequence"/>
</dbReference>
<dbReference type="EMBL" id="QJTE01000004">
    <property type="protein sequence ID" value="PYE82443.1"/>
    <property type="molecule type" value="Genomic_DNA"/>
</dbReference>
<dbReference type="InterPro" id="IPR012341">
    <property type="entry name" value="6hp_glycosidase-like_sf"/>
</dbReference>
<dbReference type="Gene3D" id="1.50.10.10">
    <property type="match status" value="1"/>
</dbReference>
<keyword evidence="2" id="KW-0413">Isomerase</keyword>
<organism evidence="3 4">
    <name type="scientific">Pseudoroseicyclus aestuarii</name>
    <dbReference type="NCBI Taxonomy" id="1795041"/>
    <lineage>
        <taxon>Bacteria</taxon>
        <taxon>Pseudomonadati</taxon>
        <taxon>Pseudomonadota</taxon>
        <taxon>Alphaproteobacteria</taxon>
        <taxon>Rhodobacterales</taxon>
        <taxon>Paracoccaceae</taxon>
        <taxon>Pseudoroseicyclus</taxon>
    </lineage>
</organism>
<dbReference type="Pfam" id="PF07221">
    <property type="entry name" value="GlcNAc_2-epim"/>
    <property type="match status" value="1"/>
</dbReference>
<comment type="similarity">
    <text evidence="1">Belongs to the N-acylglucosamine 2-epimerase family.</text>
</comment>
<accession>A0A318SNQ3</accession>
<dbReference type="InterPro" id="IPR008928">
    <property type="entry name" value="6-hairpin_glycosidase_sf"/>
</dbReference>
<dbReference type="RefSeq" id="WP_245904812.1">
    <property type="nucleotide sequence ID" value="NZ_QJTE01000004.1"/>
</dbReference>
<evidence type="ECO:0000313" key="3">
    <source>
        <dbReference type="EMBL" id="PYE82443.1"/>
    </source>
</evidence>
<dbReference type="InterPro" id="IPR010819">
    <property type="entry name" value="AGE/CE"/>
</dbReference>
<dbReference type="SUPFAM" id="SSF48208">
    <property type="entry name" value="Six-hairpin glycosidases"/>
    <property type="match status" value="1"/>
</dbReference>
<dbReference type="GO" id="GO:0016853">
    <property type="term" value="F:isomerase activity"/>
    <property type="evidence" value="ECO:0007669"/>
    <property type="project" value="UniProtKB-KW"/>
</dbReference>
<sequence>MSADSPTFHAPGRIAAMKTDALRQLAFFGASLRPGGRLATLDHEGRPLEGPQELITTTRLVHSYALGMIAGAPGCADIVDAGMQALLTRHLDPEHGGFLWSFDDGGPVQTDKLAYGHMFVLLAAATAKAAGHADADRLMSLADAVIAERFWDAEAGLMVDEYRRDWTPFSEYRGMNANMHGVEAHLSAYEATGETRYLDRAMSILDFFVGKMGAGNDWRLPEHYHQDWSVDADYEGNPMFRPRGTTPGHSFELGRLLLQAWDLQGRPEGQAPARARALIETALSDAAMPEGGFCYTLNFDGSQRVTDRYWWPQSEAIGALATLLKLQPDPEEAARYEALWQDAERLFIDEDRGGWNPEIDDAGRPVEKQFTGKPDIYHALQADLYPLHGGLSRHYDGIAGILAK</sequence>
<reference evidence="3 4" key="1">
    <citation type="submission" date="2018-06" db="EMBL/GenBank/DDBJ databases">
        <title>Genomic Encyclopedia of Type Strains, Phase III (KMG-III): the genomes of soil and plant-associated and newly described type strains.</title>
        <authorList>
            <person name="Whitman W."/>
        </authorList>
    </citation>
    <scope>NUCLEOTIDE SEQUENCE [LARGE SCALE GENOMIC DNA]</scope>
    <source>
        <strain evidence="3 4">CECT 9025</strain>
    </source>
</reference>
<dbReference type="GO" id="GO:0005975">
    <property type="term" value="P:carbohydrate metabolic process"/>
    <property type="evidence" value="ECO:0007669"/>
    <property type="project" value="InterPro"/>
</dbReference>
<evidence type="ECO:0000256" key="1">
    <source>
        <dbReference type="ARBA" id="ARBA00008558"/>
    </source>
</evidence>
<evidence type="ECO:0000256" key="2">
    <source>
        <dbReference type="ARBA" id="ARBA00023235"/>
    </source>
</evidence>
<name>A0A318SNQ3_9RHOB</name>